<dbReference type="InterPro" id="IPR037104">
    <property type="entry name" value="Annexin_sf"/>
</dbReference>
<protein>
    <submittedName>
        <fullName evidence="8">Annexin</fullName>
    </submittedName>
</protein>
<proteinExistence type="inferred from homology"/>
<dbReference type="WBParaSite" id="ECPE_0000375401-mRNA-1">
    <property type="protein sequence ID" value="ECPE_0000375401-mRNA-1"/>
    <property type="gene ID" value="ECPE_0000375401"/>
</dbReference>
<gene>
    <name evidence="6" type="ORF">ECPE_LOCUS3751</name>
</gene>
<dbReference type="PANTHER" id="PTHR10502:SF102">
    <property type="entry name" value="ANNEXIN B11"/>
    <property type="match status" value="1"/>
</dbReference>
<dbReference type="GO" id="GO:0012506">
    <property type="term" value="C:vesicle membrane"/>
    <property type="evidence" value="ECO:0007669"/>
    <property type="project" value="TreeGrafter"/>
</dbReference>
<dbReference type="FunFam" id="1.10.220.10:FF:000002">
    <property type="entry name" value="Annexin"/>
    <property type="match status" value="1"/>
</dbReference>
<dbReference type="AlphaFoldDB" id="A0A183A9W6"/>
<dbReference type="GO" id="GO:0005737">
    <property type="term" value="C:cytoplasm"/>
    <property type="evidence" value="ECO:0007669"/>
    <property type="project" value="TreeGrafter"/>
</dbReference>
<dbReference type="Proteomes" id="UP000272942">
    <property type="component" value="Unassembled WGS sequence"/>
</dbReference>
<dbReference type="GO" id="GO:0005509">
    <property type="term" value="F:calcium ion binding"/>
    <property type="evidence" value="ECO:0007669"/>
    <property type="project" value="InterPro"/>
</dbReference>
<dbReference type="GO" id="GO:0005634">
    <property type="term" value="C:nucleus"/>
    <property type="evidence" value="ECO:0007669"/>
    <property type="project" value="TreeGrafter"/>
</dbReference>
<dbReference type="PROSITE" id="PS51897">
    <property type="entry name" value="ANNEXIN_2"/>
    <property type="match status" value="1"/>
</dbReference>
<sequence>MPKDASRTLESDIKDDLSGCFQHLCVALLQADREELSEEQVQKALSQGVQSVVNMDLVHKDVEDLYDAGAGKVGTDESVFIRILCKRSVWHLYLVNKRYQEQYEKTLMEAIESETSGDFGDALKLT</sequence>
<keyword evidence="7" id="KW-1185">Reference proteome</keyword>
<evidence type="ECO:0000256" key="4">
    <source>
        <dbReference type="ARBA" id="ARBA00023216"/>
    </source>
</evidence>
<reference evidence="8" key="1">
    <citation type="submission" date="2016-06" db="UniProtKB">
        <authorList>
            <consortium name="WormBaseParasite"/>
        </authorList>
    </citation>
    <scope>IDENTIFICATION</scope>
</reference>
<evidence type="ECO:0000313" key="6">
    <source>
        <dbReference type="EMBL" id="VDP70460.1"/>
    </source>
</evidence>
<dbReference type="GO" id="GO:0005886">
    <property type="term" value="C:plasma membrane"/>
    <property type="evidence" value="ECO:0007669"/>
    <property type="project" value="TreeGrafter"/>
</dbReference>
<comment type="similarity">
    <text evidence="1">Belongs to the annexin family.</text>
</comment>
<keyword evidence="5" id="KW-0111">Calcium/phospholipid-binding</keyword>
<accession>A0A183A9W6</accession>
<keyword evidence="2" id="KW-0677">Repeat</keyword>
<dbReference type="PANTHER" id="PTHR10502">
    <property type="entry name" value="ANNEXIN"/>
    <property type="match status" value="1"/>
</dbReference>
<reference evidence="6 7" key="2">
    <citation type="submission" date="2018-11" db="EMBL/GenBank/DDBJ databases">
        <authorList>
            <consortium name="Pathogen Informatics"/>
        </authorList>
    </citation>
    <scope>NUCLEOTIDE SEQUENCE [LARGE SCALE GENOMIC DNA]</scope>
    <source>
        <strain evidence="6 7">Egypt</strain>
    </source>
</reference>
<dbReference type="SMART" id="SM00335">
    <property type="entry name" value="ANX"/>
    <property type="match status" value="1"/>
</dbReference>
<evidence type="ECO:0000256" key="5">
    <source>
        <dbReference type="ARBA" id="ARBA00023302"/>
    </source>
</evidence>
<dbReference type="EMBL" id="UZAN01040661">
    <property type="protein sequence ID" value="VDP70460.1"/>
    <property type="molecule type" value="Genomic_DNA"/>
</dbReference>
<evidence type="ECO:0000256" key="1">
    <source>
        <dbReference type="ARBA" id="ARBA00007831"/>
    </source>
</evidence>
<evidence type="ECO:0000313" key="7">
    <source>
        <dbReference type="Proteomes" id="UP000272942"/>
    </source>
</evidence>
<dbReference type="GO" id="GO:0001786">
    <property type="term" value="F:phosphatidylserine binding"/>
    <property type="evidence" value="ECO:0007669"/>
    <property type="project" value="TreeGrafter"/>
</dbReference>
<dbReference type="SUPFAM" id="SSF47874">
    <property type="entry name" value="Annexin"/>
    <property type="match status" value="1"/>
</dbReference>
<evidence type="ECO:0000313" key="8">
    <source>
        <dbReference type="WBParaSite" id="ECPE_0000375401-mRNA-1"/>
    </source>
</evidence>
<dbReference type="InterPro" id="IPR018502">
    <property type="entry name" value="Annexin_repeat"/>
</dbReference>
<keyword evidence="3" id="KW-0106">Calcium</keyword>
<organism evidence="8">
    <name type="scientific">Echinostoma caproni</name>
    <dbReference type="NCBI Taxonomy" id="27848"/>
    <lineage>
        <taxon>Eukaryota</taxon>
        <taxon>Metazoa</taxon>
        <taxon>Spiralia</taxon>
        <taxon>Lophotrochozoa</taxon>
        <taxon>Platyhelminthes</taxon>
        <taxon>Trematoda</taxon>
        <taxon>Digenea</taxon>
        <taxon>Plagiorchiida</taxon>
        <taxon>Echinostomata</taxon>
        <taxon>Echinostomatoidea</taxon>
        <taxon>Echinostomatidae</taxon>
        <taxon>Echinostoma</taxon>
    </lineage>
</organism>
<keyword evidence="4" id="KW-0041">Annexin</keyword>
<evidence type="ECO:0000256" key="2">
    <source>
        <dbReference type="ARBA" id="ARBA00022737"/>
    </source>
</evidence>
<dbReference type="OrthoDB" id="37886at2759"/>
<name>A0A183A9W6_9TREM</name>
<dbReference type="Pfam" id="PF00191">
    <property type="entry name" value="Annexin"/>
    <property type="match status" value="1"/>
</dbReference>
<dbReference type="Gene3D" id="1.10.220.10">
    <property type="entry name" value="Annexin"/>
    <property type="match status" value="2"/>
</dbReference>
<evidence type="ECO:0000256" key="3">
    <source>
        <dbReference type="ARBA" id="ARBA00022837"/>
    </source>
</evidence>
<dbReference type="GO" id="GO:0005544">
    <property type="term" value="F:calcium-dependent phospholipid binding"/>
    <property type="evidence" value="ECO:0007669"/>
    <property type="project" value="UniProtKB-KW"/>
</dbReference>